<dbReference type="PROSITE" id="PS50801">
    <property type="entry name" value="STAS"/>
    <property type="match status" value="1"/>
</dbReference>
<dbReference type="Gene3D" id="3.30.750.24">
    <property type="entry name" value="STAS domain"/>
    <property type="match status" value="1"/>
</dbReference>
<dbReference type="CDD" id="cd16936">
    <property type="entry name" value="HATPase_RsbW-like"/>
    <property type="match status" value="1"/>
</dbReference>
<evidence type="ECO:0000259" key="1">
    <source>
        <dbReference type="PROSITE" id="PS50801"/>
    </source>
</evidence>
<gene>
    <name evidence="2" type="ORF">SAMN05421504_1011508</name>
</gene>
<protein>
    <recommendedName>
        <fullName evidence="1">STAS domain-containing protein</fullName>
    </recommendedName>
</protein>
<proteinExistence type="predicted"/>
<dbReference type="STRING" id="589385.SAMN05421504_1011508"/>
<dbReference type="InterPro" id="IPR002645">
    <property type="entry name" value="STAS_dom"/>
</dbReference>
<name>A0A1H2WE29_9PSEU</name>
<dbReference type="PANTHER" id="PTHR35526:SF3">
    <property type="entry name" value="ANTI-SIGMA-F FACTOR RSBW"/>
    <property type="match status" value="1"/>
</dbReference>
<accession>A0A1H2WE29</accession>
<dbReference type="Gene3D" id="3.30.565.10">
    <property type="entry name" value="Histidine kinase-like ATPase, C-terminal domain"/>
    <property type="match status" value="1"/>
</dbReference>
<sequence length="227" mass="24617">MTANGSLDLAGYAALRDGLLKIAADGPRGLIIDITGLSINEASPATVFPFVAARIRDWPGIPLTLVTQHPGHTRLLHASTIDRYVSVHPDVESAEHALPHPIHRQARQVIPRTHYATAFARSYVRQHLAEWSAPEFIDDATVIASELVENAIRHTTSAPELRLALRRGMLTIAAADDDPRHAELIGQREPGGPGLGLQIVADAARTWGSNSRWSGGKVVWAVLRKPT</sequence>
<keyword evidence="3" id="KW-1185">Reference proteome</keyword>
<evidence type="ECO:0000313" key="3">
    <source>
        <dbReference type="Proteomes" id="UP000199515"/>
    </source>
</evidence>
<dbReference type="EMBL" id="FNON01000001">
    <property type="protein sequence ID" value="SDW78850.1"/>
    <property type="molecule type" value="Genomic_DNA"/>
</dbReference>
<dbReference type="SUPFAM" id="SSF52091">
    <property type="entry name" value="SpoIIaa-like"/>
    <property type="match status" value="1"/>
</dbReference>
<dbReference type="InterPro" id="IPR036890">
    <property type="entry name" value="HATPase_C_sf"/>
</dbReference>
<evidence type="ECO:0000313" key="2">
    <source>
        <dbReference type="EMBL" id="SDW78850.1"/>
    </source>
</evidence>
<dbReference type="AlphaFoldDB" id="A0A1H2WE29"/>
<dbReference type="InterPro" id="IPR036513">
    <property type="entry name" value="STAS_dom_sf"/>
</dbReference>
<dbReference type="InterPro" id="IPR050267">
    <property type="entry name" value="Anti-sigma-factor_SerPK"/>
</dbReference>
<feature type="domain" description="STAS" evidence="1">
    <location>
        <begin position="1"/>
        <end position="101"/>
    </location>
</feature>
<dbReference type="Proteomes" id="UP000199515">
    <property type="component" value="Unassembled WGS sequence"/>
</dbReference>
<dbReference type="PANTHER" id="PTHR35526">
    <property type="entry name" value="ANTI-SIGMA-F FACTOR RSBW-RELATED"/>
    <property type="match status" value="1"/>
</dbReference>
<dbReference type="SUPFAM" id="SSF55874">
    <property type="entry name" value="ATPase domain of HSP90 chaperone/DNA topoisomerase II/histidine kinase"/>
    <property type="match status" value="1"/>
</dbReference>
<reference evidence="2 3" key="1">
    <citation type="submission" date="2016-10" db="EMBL/GenBank/DDBJ databases">
        <authorList>
            <person name="de Groot N.N."/>
        </authorList>
    </citation>
    <scope>NUCLEOTIDE SEQUENCE [LARGE SCALE GENOMIC DNA]</scope>
    <source>
        <strain evidence="2 3">CPCC 202699</strain>
    </source>
</reference>
<organism evidence="2 3">
    <name type="scientific">Amycolatopsis xylanica</name>
    <dbReference type="NCBI Taxonomy" id="589385"/>
    <lineage>
        <taxon>Bacteria</taxon>
        <taxon>Bacillati</taxon>
        <taxon>Actinomycetota</taxon>
        <taxon>Actinomycetes</taxon>
        <taxon>Pseudonocardiales</taxon>
        <taxon>Pseudonocardiaceae</taxon>
        <taxon>Amycolatopsis</taxon>
    </lineage>
</organism>